<gene>
    <name evidence="1" type="ORF">ARC20_01040</name>
</gene>
<name>A0A0R0A9J0_9GAMM</name>
<organism evidence="1 2">
    <name type="scientific">Stenotrophomonas panacihumi</name>
    <dbReference type="NCBI Taxonomy" id="676599"/>
    <lineage>
        <taxon>Bacteria</taxon>
        <taxon>Pseudomonadati</taxon>
        <taxon>Pseudomonadota</taxon>
        <taxon>Gammaproteobacteria</taxon>
        <taxon>Lysobacterales</taxon>
        <taxon>Lysobacteraceae</taxon>
        <taxon>Stenotrophomonas</taxon>
    </lineage>
</organism>
<sequence length="100" mass="11087">MSTAAPSLEYLQRQLREVRAALAIDDDARAAELVREHDLDLRQYLATHGTAAREALGELLHLQADAMADMRARREAASVALRHNRRSSHAARAYLRAGAL</sequence>
<dbReference type="RefSeq" id="WP_057647070.1">
    <property type="nucleotide sequence ID" value="NZ_LLXU01000087.1"/>
</dbReference>
<proteinExistence type="predicted"/>
<comment type="caution">
    <text evidence="1">The sequence shown here is derived from an EMBL/GenBank/DDBJ whole genome shotgun (WGS) entry which is preliminary data.</text>
</comment>
<evidence type="ECO:0000313" key="1">
    <source>
        <dbReference type="EMBL" id="KRG41628.1"/>
    </source>
</evidence>
<evidence type="ECO:0008006" key="3">
    <source>
        <dbReference type="Google" id="ProtNLM"/>
    </source>
</evidence>
<dbReference type="AlphaFoldDB" id="A0A0R0A9J0"/>
<reference evidence="1 2" key="1">
    <citation type="submission" date="2015-10" db="EMBL/GenBank/DDBJ databases">
        <title>Genome sequencing and analysis of members of genus Stenotrophomonas.</title>
        <authorList>
            <person name="Patil P.P."/>
            <person name="Midha S."/>
            <person name="Patil P.B."/>
        </authorList>
    </citation>
    <scope>NUCLEOTIDE SEQUENCE [LARGE SCALE GENOMIC DNA]</scope>
    <source>
        <strain evidence="1 2">JCM 16536</strain>
    </source>
</reference>
<dbReference type="STRING" id="676599.ARC20_01040"/>
<accession>A0A0R0A9J0</accession>
<keyword evidence="2" id="KW-1185">Reference proteome</keyword>
<protein>
    <recommendedName>
        <fullName evidence="3">Flagellar protein FliT</fullName>
    </recommendedName>
</protein>
<evidence type="ECO:0000313" key="2">
    <source>
        <dbReference type="Proteomes" id="UP000051802"/>
    </source>
</evidence>
<dbReference type="EMBL" id="LLXU01000087">
    <property type="protein sequence ID" value="KRG41628.1"/>
    <property type="molecule type" value="Genomic_DNA"/>
</dbReference>
<dbReference type="Proteomes" id="UP000051802">
    <property type="component" value="Unassembled WGS sequence"/>
</dbReference>